<proteinExistence type="predicted"/>
<feature type="signal peptide" evidence="2">
    <location>
        <begin position="1"/>
        <end position="18"/>
    </location>
</feature>
<dbReference type="STRING" id="1246995.AFR_24160"/>
<protein>
    <recommendedName>
        <fullName evidence="5">Secreted protein</fullName>
    </recommendedName>
</protein>
<keyword evidence="2" id="KW-0732">Signal</keyword>
<evidence type="ECO:0000313" key="4">
    <source>
        <dbReference type="Proteomes" id="UP000017746"/>
    </source>
</evidence>
<feature type="region of interest" description="Disordered" evidence="1">
    <location>
        <begin position="22"/>
        <end position="72"/>
    </location>
</feature>
<accession>U5W552</accession>
<dbReference type="HOGENOM" id="CLU_1736621_0_0_11"/>
<dbReference type="KEGG" id="afs:AFR_24160"/>
<evidence type="ECO:0000256" key="1">
    <source>
        <dbReference type="SAM" id="MobiDB-lite"/>
    </source>
</evidence>
<evidence type="ECO:0000256" key="2">
    <source>
        <dbReference type="SAM" id="SignalP"/>
    </source>
</evidence>
<gene>
    <name evidence="3" type="ORF">AFR_24160</name>
</gene>
<organism evidence="3 4">
    <name type="scientific">Actinoplanes friuliensis DSM 7358</name>
    <dbReference type="NCBI Taxonomy" id="1246995"/>
    <lineage>
        <taxon>Bacteria</taxon>
        <taxon>Bacillati</taxon>
        <taxon>Actinomycetota</taxon>
        <taxon>Actinomycetes</taxon>
        <taxon>Micromonosporales</taxon>
        <taxon>Micromonosporaceae</taxon>
        <taxon>Actinoplanes</taxon>
    </lineage>
</organism>
<evidence type="ECO:0000313" key="3">
    <source>
        <dbReference type="EMBL" id="AGZ43100.1"/>
    </source>
</evidence>
<sequence length="150" mass="15383">MGAVAVAVLAIAAPLAFAGDDKPDPVPAAALPPVPSVAPPDPAPSPVPSAARKAVAPDRAADAPKGMPDQYGCPATADQLLDGLRDSDLAPARALDGIECYRGYARADREPAGTTVVFRWQEMTASWVPLAGRCHQVVPAAVRDHLNGCS</sequence>
<dbReference type="Proteomes" id="UP000017746">
    <property type="component" value="Chromosome"/>
</dbReference>
<dbReference type="EMBL" id="CP006272">
    <property type="protein sequence ID" value="AGZ43100.1"/>
    <property type="molecule type" value="Genomic_DNA"/>
</dbReference>
<feature type="compositionally biased region" description="Pro residues" evidence="1">
    <location>
        <begin position="30"/>
        <end position="47"/>
    </location>
</feature>
<name>U5W552_9ACTN</name>
<dbReference type="PATRIC" id="fig|1246995.3.peg.4894"/>
<keyword evidence="4" id="KW-1185">Reference proteome</keyword>
<dbReference type="AlphaFoldDB" id="U5W552"/>
<reference evidence="3 4" key="1">
    <citation type="journal article" date="2014" name="J. Biotechnol.">
        <title>Complete genome sequence of the actinobacterium Actinoplanes friuliensis HAG 010964, producer of the lipopeptide antibiotic friulimycin.</title>
        <authorList>
            <person name="Ruckert C."/>
            <person name="Szczepanowski R."/>
            <person name="Albersmeier A."/>
            <person name="Goesmann A."/>
            <person name="Fischer N."/>
            <person name="Steinkamper A."/>
            <person name="Puhler A."/>
            <person name="Biener R."/>
            <person name="Schwartz D."/>
            <person name="Kalinowski J."/>
        </authorList>
    </citation>
    <scope>NUCLEOTIDE SEQUENCE [LARGE SCALE GENOMIC DNA]</scope>
    <source>
        <strain evidence="3 4">DSM 7358</strain>
    </source>
</reference>
<evidence type="ECO:0008006" key="5">
    <source>
        <dbReference type="Google" id="ProtNLM"/>
    </source>
</evidence>
<feature type="chain" id="PRO_5004666095" description="Secreted protein" evidence="2">
    <location>
        <begin position="19"/>
        <end position="150"/>
    </location>
</feature>